<reference evidence="4 5" key="1">
    <citation type="journal article" date="2020" name="Cell">
        <title>Large-Scale Comparative Analyses of Tick Genomes Elucidate Their Genetic Diversity and Vector Capacities.</title>
        <authorList>
            <consortium name="Tick Genome and Microbiome Consortium (TIGMIC)"/>
            <person name="Jia N."/>
            <person name="Wang J."/>
            <person name="Shi W."/>
            <person name="Du L."/>
            <person name="Sun Y."/>
            <person name="Zhan W."/>
            <person name="Jiang J.F."/>
            <person name="Wang Q."/>
            <person name="Zhang B."/>
            <person name="Ji P."/>
            <person name="Bell-Sakyi L."/>
            <person name="Cui X.M."/>
            <person name="Yuan T.T."/>
            <person name="Jiang B.G."/>
            <person name="Yang W.F."/>
            <person name="Lam T.T."/>
            <person name="Chang Q.C."/>
            <person name="Ding S.J."/>
            <person name="Wang X.J."/>
            <person name="Zhu J.G."/>
            <person name="Ruan X.D."/>
            <person name="Zhao L."/>
            <person name="Wei J.T."/>
            <person name="Ye R.Z."/>
            <person name="Que T.C."/>
            <person name="Du C.H."/>
            <person name="Zhou Y.H."/>
            <person name="Cheng J.X."/>
            <person name="Dai P.F."/>
            <person name="Guo W.B."/>
            <person name="Han X.H."/>
            <person name="Huang E.J."/>
            <person name="Li L.F."/>
            <person name="Wei W."/>
            <person name="Gao Y.C."/>
            <person name="Liu J.Z."/>
            <person name="Shao H.Z."/>
            <person name="Wang X."/>
            <person name="Wang C.C."/>
            <person name="Yang T.C."/>
            <person name="Huo Q.B."/>
            <person name="Li W."/>
            <person name="Chen H.Y."/>
            <person name="Chen S.E."/>
            <person name="Zhou L.G."/>
            <person name="Ni X.B."/>
            <person name="Tian J.H."/>
            <person name="Sheng Y."/>
            <person name="Liu T."/>
            <person name="Pan Y.S."/>
            <person name="Xia L.Y."/>
            <person name="Li J."/>
            <person name="Zhao F."/>
            <person name="Cao W.C."/>
        </authorList>
    </citation>
    <scope>NUCLEOTIDE SEQUENCE [LARGE SCALE GENOMIC DNA]</scope>
    <source>
        <strain evidence="4">HaeL-2018</strain>
    </source>
</reference>
<evidence type="ECO:0000256" key="2">
    <source>
        <dbReference type="SAM" id="MobiDB-lite"/>
    </source>
</evidence>
<sequence>MNKNYLIVTSILEGRHFPSRQGCDIVIEASFDSEVLSTDPVPHSCHPHFNTELAWSVNRKGLHVHKMHRTPVKLQCFAVERSSKKKERVGYVVLEIRGVQEGPRSTKWHPLLSSKYHGAKPEVHIGLHLEEDNVPEAPASSEPVRTDLGMQRVSSQLASSLGPGMDIDELTPRLNLTDGCYEIGREPTTLYVFTVTISFAANLGHLHPVPRNEVLVNSTPPEYRPIVGLKVEISEAPTTEPAIDESDGRRGHESPEHRAAPPPPVPLERREEEPSRPQRSQSWEARPPTPTRRPPERRNSPDRRSPVRQRSQGREARPPTPTRRPPERSPERRSPVRQPRKQLDFSPPQKLGRAENCRPPGATAASHHHTGDPYAGQRSGADLRPSQDTAKKKQQPQVVDLTDDADEEQFRRFSLMLDIRSLEVLSTPRSRQMECYVRYHYHFLGTITPFQSQQWTVVNPGLPATILGGFNTYNFAASQKMVTAAFQQLPLTVEIFSRSENSDRLFATAEVFLGDVLRCPASTLLLGNGDASRPHPHPHPQPGPAAAAGGVAAQEQEILKIMTELELWKEQQEILFRSRLKEKEDARLREIAEEWKRHDLERDSVLRRKVKENKELEEKLKSRLKDVQSREEALARREAEFEQQKSDLQFLKSRLQKEAKETLRRSLEQYEHSLNTERKKVMELEIEQQKLKKQVSELEAKVEERDKMLDTLRASQTDAFSKEIKVQVELEKLHAEKVALLKEVQEALQQQERYRERCGQAEARLLDCQQQLRQAQQRGRQAQHDEVEALYQRARARFRGQDDAPPALPPSPPPPFQPALDQPDQATSFESREEVSPPKQSATPIVQTTRDEAEPLQSPCSPFGSPPESPLGASASSPSWMEHVRRLIEERDTLLESRVYTKKDFIIVELNRHIADTIRKYV</sequence>
<protein>
    <recommendedName>
        <fullName evidence="3">C2 domain-containing protein</fullName>
    </recommendedName>
</protein>
<dbReference type="PANTHER" id="PTHR21574">
    <property type="entry name" value="CENTROSOMAL PROTEIN OF 120 KDA"/>
    <property type="match status" value="1"/>
</dbReference>
<dbReference type="EMBL" id="JABSTR010000005">
    <property type="protein sequence ID" value="KAH9370756.1"/>
    <property type="molecule type" value="Genomic_DNA"/>
</dbReference>
<dbReference type="GO" id="GO:0005815">
    <property type="term" value="C:microtubule organizing center"/>
    <property type="evidence" value="ECO:0007669"/>
    <property type="project" value="TreeGrafter"/>
</dbReference>
<dbReference type="PROSITE" id="PS50004">
    <property type="entry name" value="C2"/>
    <property type="match status" value="1"/>
</dbReference>
<dbReference type="InterPro" id="IPR000008">
    <property type="entry name" value="C2_dom"/>
</dbReference>
<organism evidence="4 5">
    <name type="scientific">Haemaphysalis longicornis</name>
    <name type="common">Bush tick</name>
    <dbReference type="NCBI Taxonomy" id="44386"/>
    <lineage>
        <taxon>Eukaryota</taxon>
        <taxon>Metazoa</taxon>
        <taxon>Ecdysozoa</taxon>
        <taxon>Arthropoda</taxon>
        <taxon>Chelicerata</taxon>
        <taxon>Arachnida</taxon>
        <taxon>Acari</taxon>
        <taxon>Parasitiformes</taxon>
        <taxon>Ixodida</taxon>
        <taxon>Ixodoidea</taxon>
        <taxon>Ixodidae</taxon>
        <taxon>Haemaphysalinae</taxon>
        <taxon>Haemaphysalis</taxon>
    </lineage>
</organism>
<dbReference type="SMART" id="SM00239">
    <property type="entry name" value="C2"/>
    <property type="match status" value="1"/>
</dbReference>
<dbReference type="VEuPathDB" id="VectorBase:HLOH_042894"/>
<dbReference type="InterPro" id="IPR035892">
    <property type="entry name" value="C2_domain_sf"/>
</dbReference>
<feature type="coiled-coil region" evidence="1">
    <location>
        <begin position="606"/>
        <end position="785"/>
    </location>
</feature>
<feature type="compositionally biased region" description="Pro residues" evidence="2">
    <location>
        <begin position="806"/>
        <end position="817"/>
    </location>
</feature>
<dbReference type="OMA" id="HTNQPEF"/>
<dbReference type="PANTHER" id="PTHR21574:SF0">
    <property type="entry name" value="CENTROSOMAL PROTEIN OF 120 KDA"/>
    <property type="match status" value="1"/>
</dbReference>
<evidence type="ECO:0000313" key="4">
    <source>
        <dbReference type="EMBL" id="KAH9370756.1"/>
    </source>
</evidence>
<feature type="region of interest" description="Disordered" evidence="2">
    <location>
        <begin position="230"/>
        <end position="403"/>
    </location>
</feature>
<dbReference type="Pfam" id="PF00168">
    <property type="entry name" value="C2"/>
    <property type="match status" value="1"/>
</dbReference>
<evidence type="ECO:0000313" key="5">
    <source>
        <dbReference type="Proteomes" id="UP000821853"/>
    </source>
</evidence>
<proteinExistence type="predicted"/>
<dbReference type="InterPro" id="IPR039893">
    <property type="entry name" value="CEP120-like"/>
</dbReference>
<dbReference type="OrthoDB" id="332250at2759"/>
<accession>A0A9J6G8J3</accession>
<dbReference type="SUPFAM" id="SSF49562">
    <property type="entry name" value="C2 domain (Calcium/lipid-binding domain, CaLB)"/>
    <property type="match status" value="1"/>
</dbReference>
<feature type="region of interest" description="Disordered" evidence="2">
    <location>
        <begin position="528"/>
        <end position="550"/>
    </location>
</feature>
<dbReference type="Proteomes" id="UP000821853">
    <property type="component" value="Chromosome 3"/>
</dbReference>
<feature type="compositionally biased region" description="Polar residues" evidence="2">
    <location>
        <begin position="838"/>
        <end position="848"/>
    </location>
</feature>
<evidence type="ECO:0000259" key="3">
    <source>
        <dbReference type="PROSITE" id="PS50004"/>
    </source>
</evidence>
<evidence type="ECO:0000256" key="1">
    <source>
        <dbReference type="SAM" id="Coils"/>
    </source>
</evidence>
<name>A0A9J6G8J3_HAELO</name>
<dbReference type="Gene3D" id="2.60.40.150">
    <property type="entry name" value="C2 domain"/>
    <property type="match status" value="1"/>
</dbReference>
<keyword evidence="1" id="KW-0175">Coiled coil</keyword>
<dbReference type="AlphaFoldDB" id="A0A9J6G8J3"/>
<feature type="compositionally biased region" description="Basic and acidic residues" evidence="2">
    <location>
        <begin position="324"/>
        <end position="334"/>
    </location>
</feature>
<feature type="compositionally biased region" description="Basic and acidic residues" evidence="2">
    <location>
        <begin position="267"/>
        <end position="276"/>
    </location>
</feature>
<feature type="compositionally biased region" description="Basic and acidic residues" evidence="2">
    <location>
        <begin position="293"/>
        <end position="305"/>
    </location>
</feature>
<gene>
    <name evidence="4" type="ORF">HPB48_016184</name>
</gene>
<comment type="caution">
    <text evidence="4">The sequence shown here is derived from an EMBL/GenBank/DDBJ whole genome shotgun (WGS) entry which is preliminary data.</text>
</comment>
<dbReference type="GO" id="GO:0010564">
    <property type="term" value="P:regulation of cell cycle process"/>
    <property type="evidence" value="ECO:0007669"/>
    <property type="project" value="TreeGrafter"/>
</dbReference>
<keyword evidence="5" id="KW-1185">Reference proteome</keyword>
<feature type="domain" description="C2" evidence="3">
    <location>
        <begin position="1"/>
        <end position="109"/>
    </location>
</feature>
<feature type="compositionally biased region" description="Basic and acidic residues" evidence="2">
    <location>
        <begin position="246"/>
        <end position="259"/>
    </location>
</feature>
<feature type="region of interest" description="Disordered" evidence="2">
    <location>
        <begin position="800"/>
        <end position="877"/>
    </location>
</feature>